<evidence type="ECO:0000313" key="4">
    <source>
        <dbReference type="Proteomes" id="UP001595699"/>
    </source>
</evidence>
<organism evidence="3 4">
    <name type="scientific">Tenggerimyces flavus</name>
    <dbReference type="NCBI Taxonomy" id="1708749"/>
    <lineage>
        <taxon>Bacteria</taxon>
        <taxon>Bacillati</taxon>
        <taxon>Actinomycetota</taxon>
        <taxon>Actinomycetes</taxon>
        <taxon>Propionibacteriales</taxon>
        <taxon>Nocardioidaceae</taxon>
        <taxon>Tenggerimyces</taxon>
    </lineage>
</organism>
<evidence type="ECO:0000256" key="1">
    <source>
        <dbReference type="ARBA" id="ARBA00022801"/>
    </source>
</evidence>
<dbReference type="RefSeq" id="WP_205114728.1">
    <property type="nucleotide sequence ID" value="NZ_JAFBCM010000001.1"/>
</dbReference>
<dbReference type="InterPro" id="IPR003010">
    <property type="entry name" value="C-N_Hydrolase"/>
</dbReference>
<dbReference type="EMBL" id="JBHRZH010000023">
    <property type="protein sequence ID" value="MFC3764125.1"/>
    <property type="molecule type" value="Genomic_DNA"/>
</dbReference>
<evidence type="ECO:0000259" key="2">
    <source>
        <dbReference type="PROSITE" id="PS50263"/>
    </source>
</evidence>
<dbReference type="CDD" id="cd07197">
    <property type="entry name" value="nitrilase"/>
    <property type="match status" value="1"/>
</dbReference>
<dbReference type="Gene3D" id="3.60.110.10">
    <property type="entry name" value="Carbon-nitrogen hydrolase"/>
    <property type="match status" value="1"/>
</dbReference>
<dbReference type="Pfam" id="PF00795">
    <property type="entry name" value="CN_hydrolase"/>
    <property type="match status" value="1"/>
</dbReference>
<dbReference type="PANTHER" id="PTHR43674">
    <property type="entry name" value="NITRILASE C965.09-RELATED"/>
    <property type="match status" value="1"/>
</dbReference>
<gene>
    <name evidence="3" type="ORF">ACFOUW_25045</name>
</gene>
<reference evidence="4" key="1">
    <citation type="journal article" date="2019" name="Int. J. Syst. Evol. Microbiol.">
        <title>The Global Catalogue of Microorganisms (GCM) 10K type strain sequencing project: providing services to taxonomists for standard genome sequencing and annotation.</title>
        <authorList>
            <consortium name="The Broad Institute Genomics Platform"/>
            <consortium name="The Broad Institute Genome Sequencing Center for Infectious Disease"/>
            <person name="Wu L."/>
            <person name="Ma J."/>
        </authorList>
    </citation>
    <scope>NUCLEOTIDE SEQUENCE [LARGE SCALE GENOMIC DNA]</scope>
    <source>
        <strain evidence="4">CGMCC 4.7241</strain>
    </source>
</reference>
<sequence>MSVLTVALLQIAAAGNDQAANLAIGEAACRKAKHLGADVALFPELFSIGFAPAVPLDPDGPDVYRSPDRWTDRVPPSPPAAEIWRGLAIGRNSAFVRHFRDLARELQLAIAVTYLEDWPGLPRNTVSLIDRHGELVLTYAKVHPCAFSQSEAACTPGDGFPVTTLDTAAGAVQVGAMICFDRLFPEAARALMLAGAELILVPNASSMETYRLSQLRSRSDENMVAIAMANDPGAGKGHSIAFDGISNSDSSARDMLVVEAGEHEGIYPAIFDLDRLRDFRDRETEGDAFRRPDLYGILTDTAQHPPFVRVDHRGDPVPGRTIGHVKHVL</sequence>
<protein>
    <submittedName>
        <fullName evidence="3">Carbon-nitrogen hydrolase family protein</fullName>
    </submittedName>
</protein>
<keyword evidence="1 3" id="KW-0378">Hydrolase</keyword>
<keyword evidence="4" id="KW-1185">Reference proteome</keyword>
<dbReference type="GO" id="GO:0016787">
    <property type="term" value="F:hydrolase activity"/>
    <property type="evidence" value="ECO:0007669"/>
    <property type="project" value="UniProtKB-KW"/>
</dbReference>
<comment type="caution">
    <text evidence="3">The sequence shown here is derived from an EMBL/GenBank/DDBJ whole genome shotgun (WGS) entry which is preliminary data.</text>
</comment>
<accession>A0ABV7YJ68</accession>
<dbReference type="SUPFAM" id="SSF56317">
    <property type="entry name" value="Carbon-nitrogen hydrolase"/>
    <property type="match status" value="1"/>
</dbReference>
<evidence type="ECO:0000313" key="3">
    <source>
        <dbReference type="EMBL" id="MFC3764125.1"/>
    </source>
</evidence>
<dbReference type="PROSITE" id="PS50263">
    <property type="entry name" value="CN_HYDROLASE"/>
    <property type="match status" value="1"/>
</dbReference>
<dbReference type="InterPro" id="IPR050345">
    <property type="entry name" value="Aliph_Amidase/BUP"/>
</dbReference>
<name>A0ABV7YJ68_9ACTN</name>
<dbReference type="Proteomes" id="UP001595699">
    <property type="component" value="Unassembled WGS sequence"/>
</dbReference>
<proteinExistence type="predicted"/>
<dbReference type="InterPro" id="IPR036526">
    <property type="entry name" value="C-N_Hydrolase_sf"/>
</dbReference>
<feature type="domain" description="CN hydrolase" evidence="2">
    <location>
        <begin position="4"/>
        <end position="273"/>
    </location>
</feature>
<dbReference type="PANTHER" id="PTHR43674:SF16">
    <property type="entry name" value="CARBON-NITROGEN FAMILY, PUTATIVE (AFU_ORTHOLOGUE AFUA_5G02350)-RELATED"/>
    <property type="match status" value="1"/>
</dbReference>